<dbReference type="EMBL" id="CP000611">
    <property type="protein sequence ID" value="ABQ72312.1"/>
    <property type="molecule type" value="Genomic_DNA"/>
</dbReference>
<dbReference type="KEGG" id="mra:MRA_0589"/>
<evidence type="ECO:0000313" key="3">
    <source>
        <dbReference type="Proteomes" id="UP000001988"/>
    </source>
</evidence>
<gene>
    <name evidence="2" type="ordered locus">MRA_0589</name>
</gene>
<accession>A5TZW2</accession>
<proteinExistence type="predicted"/>
<feature type="compositionally biased region" description="Basic and acidic residues" evidence="1">
    <location>
        <begin position="41"/>
        <end position="74"/>
    </location>
</feature>
<feature type="region of interest" description="Disordered" evidence="1">
    <location>
        <begin position="212"/>
        <end position="255"/>
    </location>
</feature>
<dbReference type="HOGENOM" id="CLU_086003_0_0_11"/>
<feature type="compositionally biased region" description="Basic and acidic residues" evidence="1">
    <location>
        <begin position="94"/>
        <end position="110"/>
    </location>
</feature>
<evidence type="ECO:0000256" key="1">
    <source>
        <dbReference type="SAM" id="MobiDB-lite"/>
    </source>
</evidence>
<protein>
    <submittedName>
        <fullName evidence="2">Uncharacterized protein</fullName>
    </submittedName>
</protein>
<feature type="region of interest" description="Disordered" evidence="1">
    <location>
        <begin position="1"/>
        <end position="114"/>
    </location>
</feature>
<organism evidence="2 3">
    <name type="scientific">Mycobacterium tuberculosis (strain ATCC 25177 / H37Ra)</name>
    <dbReference type="NCBI Taxonomy" id="419947"/>
    <lineage>
        <taxon>Bacteria</taxon>
        <taxon>Bacillati</taxon>
        <taxon>Actinomycetota</taxon>
        <taxon>Actinomycetes</taxon>
        <taxon>Mycobacteriales</taxon>
        <taxon>Mycobacteriaceae</taxon>
        <taxon>Mycobacterium</taxon>
        <taxon>Mycobacterium tuberculosis complex</taxon>
    </lineage>
</organism>
<sequence length="282" mass="30966">MAARWFIQQERQVADRRAEDGGDSQPRCGVRASTQRRRARRRDDDVDGRRQRHRRADDHHALRDGSHAEDEHAAVQHRIGCGLRNDGEAPTADRPQRREVPTVQGEDRARAVSVGQHDVGRIRDPDPLILVFRDDAGGLLDFGGTAVGELPGPAGEFTQDGELGIDTYPGGDEIVEFRYHIRGYDERVCGAIDALRHCGVVWLGGVEIGKQRTRVDDHRSPKPASSSSTRRAMGSEPAYRPPRGGGLAPPTAARMDSRITCASETPRCRAARFTAALSSSGR</sequence>
<reference evidence="2 3" key="1">
    <citation type="journal article" date="2008" name="PLoS ONE">
        <title>Genetic basis of virulence attenuation revealed by comparative genomic analysis of Mycobacterium tuberculosis strain H37Ra versus H37Rv.</title>
        <authorList>
            <person name="Zheng H."/>
            <person name="Lu L."/>
            <person name="Wang B."/>
            <person name="Pu S."/>
            <person name="Zhang X."/>
            <person name="Zhu G."/>
            <person name="Shi W."/>
            <person name="Zhang L."/>
            <person name="Wang H."/>
            <person name="Wang S."/>
            <person name="Zhao G."/>
            <person name="Zhang Y."/>
        </authorList>
    </citation>
    <scope>NUCLEOTIDE SEQUENCE [LARGE SCALE GENOMIC DNA]</scope>
    <source>
        <strain evidence="3">ATCC 25177 / H37Ra</strain>
    </source>
</reference>
<evidence type="ECO:0000313" key="2">
    <source>
        <dbReference type="EMBL" id="ABQ72312.1"/>
    </source>
</evidence>
<dbReference type="Proteomes" id="UP000001988">
    <property type="component" value="Chromosome"/>
</dbReference>
<dbReference type="AlphaFoldDB" id="A5TZW2"/>
<name>A5TZW2_MYCTA</name>
<keyword evidence="3" id="KW-1185">Reference proteome</keyword>